<comment type="caution">
    <text evidence="2">The sequence shown here is derived from an EMBL/GenBank/DDBJ whole genome shotgun (WGS) entry which is preliminary data.</text>
</comment>
<dbReference type="RefSeq" id="WP_164468633.1">
    <property type="nucleotide sequence ID" value="NZ_CP024101.1"/>
</dbReference>
<protein>
    <submittedName>
        <fullName evidence="2">Uncharacterized protein</fullName>
    </submittedName>
</protein>
<sequence>MRIQGTLSILLLIIGLILFTGGIYASQWENTVAPATAAAIIGGFLMGLSPVMQLFKK</sequence>
<gene>
    <name evidence="2" type="ORF">BCB44BAC_04539</name>
</gene>
<dbReference type="Proteomes" id="UP000242164">
    <property type="component" value="Unassembled WGS sequence"/>
</dbReference>
<feature type="transmembrane region" description="Helical" evidence="1">
    <location>
        <begin position="32"/>
        <end position="55"/>
    </location>
</feature>
<accession>A0AAX2CNM6</accession>
<reference evidence="2 3" key="1">
    <citation type="submission" date="2016-08" db="EMBL/GenBank/DDBJ databases">
        <authorList>
            <person name="Loux V."/>
            <person name="Rue O."/>
        </authorList>
    </citation>
    <scope>NUCLEOTIDE SEQUENCE [LARGE SCALE GENOMIC DNA]</scope>
    <source>
        <strain evidence="2 3">AFSSA_08CEB44bac</strain>
    </source>
</reference>
<keyword evidence="1" id="KW-0812">Transmembrane</keyword>
<dbReference type="EMBL" id="FMIK01000066">
    <property type="protein sequence ID" value="SCM08154.1"/>
    <property type="molecule type" value="Genomic_DNA"/>
</dbReference>
<keyword evidence="1" id="KW-1133">Transmembrane helix</keyword>
<name>A0AAX2CNM6_9BACI</name>
<proteinExistence type="predicted"/>
<evidence type="ECO:0000313" key="3">
    <source>
        <dbReference type="Proteomes" id="UP000242164"/>
    </source>
</evidence>
<keyword evidence="1" id="KW-0472">Membrane</keyword>
<evidence type="ECO:0000256" key="1">
    <source>
        <dbReference type="SAM" id="Phobius"/>
    </source>
</evidence>
<feature type="transmembrane region" description="Helical" evidence="1">
    <location>
        <begin position="7"/>
        <end position="26"/>
    </location>
</feature>
<evidence type="ECO:0000313" key="2">
    <source>
        <dbReference type="EMBL" id="SCM08154.1"/>
    </source>
</evidence>
<organism evidence="2 3">
    <name type="scientific">Bacillus cytotoxicus</name>
    <dbReference type="NCBI Taxonomy" id="580165"/>
    <lineage>
        <taxon>Bacteria</taxon>
        <taxon>Bacillati</taxon>
        <taxon>Bacillota</taxon>
        <taxon>Bacilli</taxon>
        <taxon>Bacillales</taxon>
        <taxon>Bacillaceae</taxon>
        <taxon>Bacillus</taxon>
        <taxon>Bacillus cereus group</taxon>
    </lineage>
</organism>
<dbReference type="AlphaFoldDB" id="A0AAX2CNM6"/>